<evidence type="ECO:0000313" key="2">
    <source>
        <dbReference type="EMBL" id="VDR42127.1"/>
    </source>
</evidence>
<reference evidence="1" key="2">
    <citation type="submission" date="2022-07" db="EMBL/GenBank/DDBJ databases">
        <title>Complete genome of Mycoplasma caviae type strain G122.</title>
        <authorList>
            <person name="Spergser J."/>
        </authorList>
    </citation>
    <scope>NUCLEOTIDE SEQUENCE</scope>
    <source>
        <strain evidence="1">G122</strain>
    </source>
</reference>
<evidence type="ECO:0000313" key="4">
    <source>
        <dbReference type="Proteomes" id="UP001058569"/>
    </source>
</evidence>
<name>A0A3P8KX59_9BACT</name>
<gene>
    <name evidence="2" type="ORF">NCTC10126_00626</name>
    <name evidence="1" type="ORF">NPA07_04550</name>
</gene>
<dbReference type="EMBL" id="CP101806">
    <property type="protein sequence ID" value="UUD35047.1"/>
    <property type="molecule type" value="Genomic_DNA"/>
</dbReference>
<dbReference type="Proteomes" id="UP000280036">
    <property type="component" value="Unassembled WGS sequence"/>
</dbReference>
<dbReference type="EMBL" id="UZVY01000001">
    <property type="protein sequence ID" value="VDR42127.1"/>
    <property type="molecule type" value="Genomic_DNA"/>
</dbReference>
<reference evidence="2 3" key="1">
    <citation type="submission" date="2018-12" db="EMBL/GenBank/DDBJ databases">
        <authorList>
            <consortium name="Pathogen Informatics"/>
        </authorList>
    </citation>
    <scope>NUCLEOTIDE SEQUENCE [LARGE SCALE GENOMIC DNA]</scope>
    <source>
        <strain evidence="2 3">NCTC10126</strain>
    </source>
</reference>
<dbReference type="Proteomes" id="UP001058569">
    <property type="component" value="Chromosome"/>
</dbReference>
<dbReference type="OrthoDB" id="403873at2"/>
<dbReference type="RefSeq" id="WP_126118351.1">
    <property type="nucleotide sequence ID" value="NZ_CP101806.1"/>
</dbReference>
<organism evidence="2 3">
    <name type="scientific">Mycoplasmopsis caviae</name>
    <dbReference type="NCBI Taxonomy" id="55603"/>
    <lineage>
        <taxon>Bacteria</taxon>
        <taxon>Bacillati</taxon>
        <taxon>Mycoplasmatota</taxon>
        <taxon>Mycoplasmoidales</taxon>
        <taxon>Metamycoplasmataceae</taxon>
        <taxon>Mycoplasmopsis</taxon>
    </lineage>
</organism>
<proteinExistence type="predicted"/>
<sequence>MIFFNKTVKNAERTTNELLSSNEWLIKYFEEVAKLSSELISLKDNNDLLINSVVDKDTKFSALETTLNEYKSQKANLVVRDGKSEINKQYVLSGLKLLSEDKKLFNDEVLGKLTKKDQDSSVVEWILKSEELKNIENISTISSTNMQDIRNIIEKYFTNEGIVKRNASITRAEILNQLNIANNNIGLLSAEIQTTVSNLINPLKAKIDSTKILEISSFLNVNNKKVEYENMFALNDECENIIKNTALINFEKFGSLISKATQIFANDKSLNIELQNFENVQIKEKIKTFNNTDLTMLNKFFGLNNDWTKINEFASSDKVNLSSLKIGDEYLNKRQLFINKFFEGWENVSTFAKKIKNEVAPFIANSIEQLKNKFETNNFLSSSSLLDLSAKSESYNSLFNSANEFKSKLPLITFSNMDSLFELLTQLINLNNSEKSLNSLFASFITNELKSKIKSLDKNVSETMKSIKLETLWQEIDTFANTNDLNFDEYTKDEYISQRNSLIDQFATAKNNLLQLKTKIEEKFGYGLERIKTYNEMLGVRKATLTNFKLFGFSYSKLEDQEALNKNLIAKDDLSKLKASKNVDEFFTNISYLNELITSDANNINIIKETINTNVNPSQLAPKLELDSAKLENFRPFSQLSDTVAIKDNLETINNKIQATNSIEWNADINDVKNSYITLFNTVDELNNKVTELSTLQIEYKNYLNNASDHVEQLRELGSKEHQNQSKNTEVLNKILNYAKEDYIDVNSKANFLAKSSNDAKLLKETFLKEWVKVFKSYDEYLKHKSSIDEEFKKFRHPDARHTYDKVNEIIQWQQKFIDDEMELIYKKIEDKTILWSQESFASEYSKFARDEKTLLVSFVKNLYNILVNQFGYNKMYNFEAPKYNWDRYNQKFTYDTVNILSRGDVEYANKSKAMEDAKHVLQGSLRPDFKPDLYRRYGFDNIFYGLQNKNKDLNSLLLNAGGKSTDENWGHINTQSNWLFSDDVNLNRDEIGYSVESSILKMEENSSLFILNAFFTLLSKEYKWTSEWLNSLKEIDKLINETEYNKRFELFVDMLAKITYANMLMILNSMQAQELQSINVDIPTSGDSNQVFLRKIFIKRAGVAKYLNVEYSHDLSNHMEKRTRNLSFEDRATQMCRSVNFSVQVNTSGDRIISNVVHDELNLPVKYNSGHIISTSGPFNYALFSQHNFSNNSNNIYTALFNKIEITNVLNSQKLEIKYYDWYIFLQAFEFKRQYGTIWREPMGGYTLMNSSDIEFHKWNDFYTQEKINKIKTYTPVTE</sequence>
<evidence type="ECO:0000313" key="1">
    <source>
        <dbReference type="EMBL" id="UUD35047.1"/>
    </source>
</evidence>
<accession>A0A3P8KX59</accession>
<protein>
    <submittedName>
        <fullName evidence="2">Uncharacterized protein</fullName>
    </submittedName>
</protein>
<evidence type="ECO:0000313" key="3">
    <source>
        <dbReference type="Proteomes" id="UP000280036"/>
    </source>
</evidence>
<keyword evidence="4" id="KW-1185">Reference proteome</keyword>
<dbReference type="AlphaFoldDB" id="A0A3P8KX59"/>